<reference evidence="4 8" key="3">
    <citation type="submission" date="2020-04" db="EMBL/GenBank/DDBJ databases">
        <title>A novel gut-associated lysogenic phage, Bacteroides phage BV01, alters the host transcriptome and bile acid metabolism in Bacteroides vulgatus.</title>
        <authorList>
            <person name="Campbell D.E."/>
            <person name="Ly L."/>
            <person name="Ridlon J.M."/>
            <person name="Hsiao A."/>
            <person name="Degnan P.H."/>
        </authorList>
    </citation>
    <scope>NUCLEOTIDE SEQUENCE [LARGE SCALE GENOMIC DNA]</scope>
    <source>
        <strain evidence="4 8">VPI-4506</strain>
    </source>
</reference>
<comment type="caution">
    <text evidence="5">The sequence shown here is derived from an EMBL/GenBank/DDBJ whole genome shotgun (WGS) entry which is preliminary data.</text>
</comment>
<dbReference type="Proteomes" id="UP001181258">
    <property type="component" value="Unassembled WGS sequence"/>
</dbReference>
<protein>
    <submittedName>
        <fullName evidence="2 5">Polysaccharide pyruvyl transferase</fullName>
        <ecNumber evidence="3">2.4.-.-</ecNumber>
    </submittedName>
</protein>
<evidence type="ECO:0000313" key="8">
    <source>
        <dbReference type="Proteomes" id="UP000555193"/>
    </source>
</evidence>
<keyword evidence="3" id="KW-0328">Glycosyltransferase</keyword>
<dbReference type="EMBL" id="JAWDHD010000003">
    <property type="protein sequence ID" value="MDU0247408.1"/>
    <property type="molecule type" value="Genomic_DNA"/>
</dbReference>
<feature type="domain" description="Polysaccharide pyruvyl transferase" evidence="1">
    <location>
        <begin position="15"/>
        <end position="269"/>
    </location>
</feature>
<evidence type="ECO:0000313" key="4">
    <source>
        <dbReference type="EMBL" id="NMW35800.1"/>
    </source>
</evidence>
<evidence type="ECO:0000259" key="1">
    <source>
        <dbReference type="Pfam" id="PF04230"/>
    </source>
</evidence>
<dbReference type="EMBL" id="WDAY01000025">
    <property type="protein sequence ID" value="KAB6559915.1"/>
    <property type="molecule type" value="Genomic_DNA"/>
</dbReference>
<dbReference type="AlphaFoldDB" id="A0A662ZZK7"/>
<dbReference type="EC" id="2.4.-.-" evidence="3"/>
<gene>
    <name evidence="5" type="ORF">EH214_02104</name>
    <name evidence="2" type="ORF">GAY79_12190</name>
    <name evidence="4" type="ORF">HKQ54_06470</name>
    <name evidence="3" type="ORF">RVY68_01525</name>
</gene>
<reference evidence="3" key="4">
    <citation type="submission" date="2023-10" db="EMBL/GenBank/DDBJ databases">
        <title>Genome of potential pathogenic bacteria in Crohn's disease.</title>
        <authorList>
            <person name="Rodriguez-Palacios A."/>
        </authorList>
    </citation>
    <scope>NUCLEOTIDE SEQUENCE</scope>
    <source>
        <strain evidence="3">CavFT-hAR107</strain>
    </source>
</reference>
<name>A0A662ZZK7_PHOVU</name>
<evidence type="ECO:0000313" key="7">
    <source>
        <dbReference type="Proteomes" id="UP000437431"/>
    </source>
</evidence>
<dbReference type="Pfam" id="PF04230">
    <property type="entry name" value="PS_pyruv_trans"/>
    <property type="match status" value="1"/>
</dbReference>
<dbReference type="EMBL" id="JABDSH010000065">
    <property type="protein sequence ID" value="NMW35800.1"/>
    <property type="molecule type" value="Genomic_DNA"/>
</dbReference>
<evidence type="ECO:0000313" key="2">
    <source>
        <dbReference type="EMBL" id="KAB6559915.1"/>
    </source>
</evidence>
<organism evidence="5 6">
    <name type="scientific">Phocaeicola vulgatus</name>
    <name type="common">Bacteroides vulgatus</name>
    <dbReference type="NCBI Taxonomy" id="821"/>
    <lineage>
        <taxon>Bacteria</taxon>
        <taxon>Pseudomonadati</taxon>
        <taxon>Bacteroidota</taxon>
        <taxon>Bacteroidia</taxon>
        <taxon>Bacteroidales</taxon>
        <taxon>Bacteroidaceae</taxon>
        <taxon>Phocaeicola</taxon>
    </lineage>
</organism>
<evidence type="ECO:0000313" key="3">
    <source>
        <dbReference type="EMBL" id="MDU0247408.1"/>
    </source>
</evidence>
<dbReference type="Proteomes" id="UP000437431">
    <property type="component" value="Unassembled WGS sequence"/>
</dbReference>
<dbReference type="EMBL" id="RWHZ01000024">
    <property type="protein sequence ID" value="TSE48692.1"/>
    <property type="molecule type" value="Genomic_DNA"/>
</dbReference>
<dbReference type="RefSeq" id="WP_120387563.1">
    <property type="nucleotide sequence ID" value="NZ_BAABZK010000002.1"/>
</dbReference>
<evidence type="ECO:0000313" key="6">
    <source>
        <dbReference type="Proteomes" id="UP000408523"/>
    </source>
</evidence>
<accession>A0A662ZZK7</accession>
<dbReference type="Proteomes" id="UP000555193">
    <property type="component" value="Unassembled WGS sequence"/>
</dbReference>
<dbReference type="GO" id="GO:0016757">
    <property type="term" value="F:glycosyltransferase activity"/>
    <property type="evidence" value="ECO:0007669"/>
    <property type="project" value="UniProtKB-KW"/>
</dbReference>
<dbReference type="InterPro" id="IPR007345">
    <property type="entry name" value="Polysacch_pyruvyl_Trfase"/>
</dbReference>
<reference evidence="2 7" key="2">
    <citation type="journal article" date="2019" name="Nat. Med.">
        <title>A library of human gut bacterial isolates paired with longitudinal multiomics data enables mechanistic microbiome research.</title>
        <authorList>
            <person name="Poyet M."/>
            <person name="Groussin M."/>
            <person name="Gibbons S.M."/>
            <person name="Avila-Pacheco J."/>
            <person name="Jiang X."/>
            <person name="Kearney S.M."/>
            <person name="Perrotta A.R."/>
            <person name="Berdy B."/>
            <person name="Zhao S."/>
            <person name="Lieberman T.D."/>
            <person name="Swanson P.K."/>
            <person name="Smith M."/>
            <person name="Roesemann S."/>
            <person name="Alexander J.E."/>
            <person name="Rich S.A."/>
            <person name="Livny J."/>
            <person name="Vlamakis H."/>
            <person name="Clish C."/>
            <person name="Bullock K."/>
            <person name="Deik A."/>
            <person name="Scott J."/>
            <person name="Pierce K.A."/>
            <person name="Xavier R.J."/>
            <person name="Alm E.J."/>
        </authorList>
    </citation>
    <scope>NUCLEOTIDE SEQUENCE [LARGE SCALE GENOMIC DNA]</scope>
    <source>
        <strain evidence="2 7">BIOML-A111</strain>
    </source>
</reference>
<keyword evidence="5" id="KW-0808">Transferase</keyword>
<sequence length="323" mass="37317">MKKIFLFEPCIGSENVGDQIIVDSIKHEMHELFSPSFCIELPTHTPLSNRYMYFLGKSNYKFILGSNLIVGDLNPIIHLKQWNLTPLTLPNIKNAILIGVGAQQYNQKFTFLTKISYKWLFKGNTLHSVRDSYTEKLLKNIGIDNVINTGCPTMWSLTPTLCTLIPSKKAKEAVLTLTDYKPNPERDNHIIEVLKQDYSKVFFWPQGHRDYSYFKTLKKTNEIEIINPHLSDYDNFLKKHEVDFIGTRLHGGIRALQHKRRSIIIGIDNRATELNRDFNLPVVNQENISNLSKIINSNFKTEIILPKTNIQTFLSQFNINYNG</sequence>
<reference evidence="5 6" key="1">
    <citation type="journal article" date="2019" name="Nat. Commun.">
        <title>Gram positive-like bacteriocins with broad spectrum anti-Bacteroidales activity encoded on mobile elements of the human gut microbiota.</title>
        <authorList>
            <person name="Bechon N."/>
            <person name="Coyne M.J.Jr."/>
            <person name="Laclare-Mceneany V."/>
            <person name="Chatzidaki-Livanis M."/>
            <person name="Ghigo J.-M."/>
            <person name="Comstock L.E."/>
        </authorList>
    </citation>
    <scope>NUCLEOTIDE SEQUENCE [LARGE SCALE GENOMIC DNA]</scope>
    <source>
        <strain evidence="5 6">CL01T12C17</strain>
    </source>
</reference>
<dbReference type="Proteomes" id="UP000408523">
    <property type="component" value="Unassembled WGS sequence"/>
</dbReference>
<evidence type="ECO:0000313" key="5">
    <source>
        <dbReference type="EMBL" id="TSE48692.1"/>
    </source>
</evidence>
<proteinExistence type="predicted"/>